<feature type="binding site" evidence="5">
    <location>
        <position position="69"/>
    </location>
    <ligand>
        <name>S-adenosyl-L-methionine</name>
        <dbReference type="ChEBI" id="CHEBI:59789"/>
    </ligand>
</feature>
<dbReference type="EC" id="2.1.1.177" evidence="5"/>
<name>A0A6S4GQ77_9BACT</name>
<dbReference type="GO" id="GO:0005737">
    <property type="term" value="C:cytoplasm"/>
    <property type="evidence" value="ECO:0007669"/>
    <property type="project" value="UniProtKB-SubCell"/>
</dbReference>
<dbReference type="RefSeq" id="WP_039326719.1">
    <property type="nucleotide sequence ID" value="NZ_CP007496.1"/>
</dbReference>
<keyword evidence="3 5" id="KW-0949">S-adenosyl-L-methionine</keyword>
<proteinExistence type="inferred from homology"/>
<dbReference type="Pfam" id="PF02590">
    <property type="entry name" value="SPOUT_MTase"/>
    <property type="match status" value="1"/>
</dbReference>
<protein>
    <recommendedName>
        <fullName evidence="5">Ribosomal RNA large subunit methyltransferase H</fullName>
        <ecNumber evidence="5">2.1.1.177</ecNumber>
    </recommendedName>
    <alternativeName>
        <fullName evidence="5">23S rRNA (pseudouridine1915-N3)-methyltransferase</fullName>
    </alternativeName>
    <alternativeName>
        <fullName evidence="5">23S rRNA m3Psi1915 methyltransferase</fullName>
    </alternativeName>
    <alternativeName>
        <fullName evidence="5">rRNA (pseudouridine-N3-)-methyltransferase RlmH</fullName>
    </alternativeName>
</protein>
<keyword evidence="7" id="KW-1185">Reference proteome</keyword>
<dbReference type="SUPFAM" id="SSF75217">
    <property type="entry name" value="alpha/beta knot"/>
    <property type="match status" value="1"/>
</dbReference>
<dbReference type="Proteomes" id="UP000030902">
    <property type="component" value="Chromosome"/>
</dbReference>
<dbReference type="HAMAP" id="MF_00658">
    <property type="entry name" value="23SrRNA_methyltr_H"/>
    <property type="match status" value="1"/>
</dbReference>
<dbReference type="PANTHER" id="PTHR33603">
    <property type="entry name" value="METHYLTRANSFERASE"/>
    <property type="match status" value="1"/>
</dbReference>
<evidence type="ECO:0000256" key="4">
    <source>
        <dbReference type="ARBA" id="ARBA00038303"/>
    </source>
</evidence>
<dbReference type="EMBL" id="CP007496">
    <property type="protein sequence ID" value="AJA06272.1"/>
    <property type="molecule type" value="Genomic_DNA"/>
</dbReference>
<accession>A0A6S4GQ77</accession>
<dbReference type="KEGG" id="sox:TM7x_00115"/>
<dbReference type="Gene3D" id="3.40.1280.10">
    <property type="match status" value="1"/>
</dbReference>
<dbReference type="PANTHER" id="PTHR33603:SF1">
    <property type="entry name" value="RIBOSOMAL RNA LARGE SUBUNIT METHYLTRANSFERASE H"/>
    <property type="match status" value="1"/>
</dbReference>
<keyword evidence="5" id="KW-0698">rRNA processing</keyword>
<gene>
    <name evidence="5" type="primary">rlmH</name>
    <name evidence="6" type="ORF">TM7x_00115</name>
</gene>
<dbReference type="PIRSF" id="PIRSF004505">
    <property type="entry name" value="MT_bac"/>
    <property type="match status" value="1"/>
</dbReference>
<keyword evidence="2 5" id="KW-0808">Transferase</keyword>
<dbReference type="CDD" id="cd18081">
    <property type="entry name" value="RlmH-like"/>
    <property type="match status" value="1"/>
</dbReference>
<evidence type="ECO:0000256" key="2">
    <source>
        <dbReference type="ARBA" id="ARBA00022679"/>
    </source>
</evidence>
<comment type="function">
    <text evidence="5">Specifically methylates the pseudouridine at position 1915 (m3Psi1915) in 23S rRNA.</text>
</comment>
<organism evidence="6 7">
    <name type="scientific">Candidatus Nanosynbacter lyticus</name>
    <dbReference type="NCBI Taxonomy" id="2093824"/>
    <lineage>
        <taxon>Bacteria</taxon>
        <taxon>Candidatus Saccharimonadota</taxon>
        <taxon>Candidatus Saccharimonadia</taxon>
        <taxon>Candidatus Nanosynbacterales</taxon>
        <taxon>Candidatus Nanosynbacteraceae</taxon>
        <taxon>Candidatus Nanosynbacter</taxon>
    </lineage>
</organism>
<comment type="subcellular location">
    <subcellularLocation>
        <location evidence="5">Cytoplasm</location>
    </subcellularLocation>
</comment>
<dbReference type="InterPro" id="IPR029028">
    <property type="entry name" value="Alpha/beta_knot_MTases"/>
</dbReference>
<evidence type="ECO:0000256" key="3">
    <source>
        <dbReference type="ARBA" id="ARBA00022691"/>
    </source>
</evidence>
<feature type="binding site" evidence="5">
    <location>
        <begin position="117"/>
        <end position="122"/>
    </location>
    <ligand>
        <name>S-adenosyl-L-methionine</name>
        <dbReference type="ChEBI" id="CHEBI:59789"/>
    </ligand>
</feature>
<comment type="subunit">
    <text evidence="5">Homodimer.</text>
</comment>
<dbReference type="AlphaFoldDB" id="A0A6S4GQ77"/>
<comment type="similarity">
    <text evidence="4 5">Belongs to the RNA methyltransferase RlmH family.</text>
</comment>
<evidence type="ECO:0000313" key="7">
    <source>
        <dbReference type="Proteomes" id="UP000030902"/>
    </source>
</evidence>
<reference evidence="6 7" key="1">
    <citation type="journal article" date="2015" name="Proc. Natl. Acad. Sci. U.S.A.">
        <title>Cultivation of a human-associated TM7 phylotype reveals a reduced genome and epibiotic parasitic lifestyle.</title>
        <authorList>
            <person name="He X."/>
            <person name="McLean J.S."/>
            <person name="Edlund A."/>
            <person name="Yooseph S."/>
            <person name="Hall A.P."/>
            <person name="Liu S.Y."/>
            <person name="Dorrestein P.C."/>
            <person name="Esquenazi E."/>
            <person name="Hunter R.C."/>
            <person name="Cheng G."/>
            <person name="Nelson K.E."/>
            <person name="Lux R."/>
            <person name="Shi W."/>
        </authorList>
    </citation>
    <scope>NUCLEOTIDE SEQUENCE [LARGE SCALE GENOMIC DNA]</scope>
    <source>
        <strain evidence="6 7">TM7x</strain>
    </source>
</reference>
<evidence type="ECO:0000256" key="1">
    <source>
        <dbReference type="ARBA" id="ARBA00022603"/>
    </source>
</evidence>
<dbReference type="GO" id="GO:0070038">
    <property type="term" value="F:rRNA (pseudouridine-N3-)-methyltransferase activity"/>
    <property type="evidence" value="ECO:0007669"/>
    <property type="project" value="UniProtKB-UniRule"/>
</dbReference>
<keyword evidence="5" id="KW-0963">Cytoplasm</keyword>
<keyword evidence="1 5" id="KW-0489">Methyltransferase</keyword>
<sequence>MKITVITIGKKHEAWIQPGIFRFLERLRPPFATEMVIIPHSNFEGDRARQEESERILTRLSSDDFIILLDERGKNLSSPELSNLISSHINKHVVFIIGGAYGVNDDLRQKSNVVWSLSNLVFPHQLVRLILAEQLYRAQEIYRGSQYHHS</sequence>
<comment type="catalytic activity">
    <reaction evidence="5">
        <text>pseudouridine(1915) in 23S rRNA + S-adenosyl-L-methionine = N(3)-methylpseudouridine(1915) in 23S rRNA + S-adenosyl-L-homocysteine + H(+)</text>
        <dbReference type="Rhea" id="RHEA:42752"/>
        <dbReference type="Rhea" id="RHEA-COMP:10221"/>
        <dbReference type="Rhea" id="RHEA-COMP:10222"/>
        <dbReference type="ChEBI" id="CHEBI:15378"/>
        <dbReference type="ChEBI" id="CHEBI:57856"/>
        <dbReference type="ChEBI" id="CHEBI:59789"/>
        <dbReference type="ChEBI" id="CHEBI:65314"/>
        <dbReference type="ChEBI" id="CHEBI:74486"/>
        <dbReference type="EC" id="2.1.1.177"/>
    </reaction>
</comment>
<dbReference type="InterPro" id="IPR029026">
    <property type="entry name" value="tRNA_m1G_MTases_N"/>
</dbReference>
<dbReference type="InterPro" id="IPR003742">
    <property type="entry name" value="RlmH-like"/>
</dbReference>
<evidence type="ECO:0000256" key="5">
    <source>
        <dbReference type="HAMAP-Rule" id="MF_00658"/>
    </source>
</evidence>
<evidence type="ECO:0000313" key="6">
    <source>
        <dbReference type="EMBL" id="AJA06272.1"/>
    </source>
</evidence>
<feature type="binding site" evidence="5">
    <location>
        <position position="98"/>
    </location>
    <ligand>
        <name>S-adenosyl-L-methionine</name>
        <dbReference type="ChEBI" id="CHEBI:59789"/>
    </ligand>
</feature>